<proteinExistence type="inferred from homology"/>
<dbReference type="RefSeq" id="XP_028368015.1">
    <property type="nucleotide sequence ID" value="XM_028512214.2"/>
</dbReference>
<evidence type="ECO:0000256" key="7">
    <source>
        <dbReference type="SAM" id="MobiDB-lite"/>
    </source>
</evidence>
<dbReference type="EMBL" id="JABVXQ010000005">
    <property type="protein sequence ID" value="KAF6108867.1"/>
    <property type="molecule type" value="Genomic_DNA"/>
</dbReference>
<dbReference type="InterPro" id="IPR015894">
    <property type="entry name" value="Guanylate-bd_N"/>
</dbReference>
<evidence type="ECO:0000256" key="5">
    <source>
        <dbReference type="ARBA" id="ARBA00023134"/>
    </source>
</evidence>
<keyword evidence="5" id="KW-0342">GTP-binding</keyword>
<evidence type="ECO:0000313" key="9">
    <source>
        <dbReference type="EMBL" id="KAF6108867.1"/>
    </source>
</evidence>
<protein>
    <submittedName>
        <fullName evidence="9">Guanylate binding protein 4</fullName>
    </submittedName>
    <submittedName>
        <fullName evidence="12">Guanylate-binding protein 6-like</fullName>
    </submittedName>
</protein>
<reference evidence="9 11" key="1">
    <citation type="journal article" date="2020" name="Nature">
        <title>Six reference-quality genomes reveal evolution of bat adaptations.</title>
        <authorList>
            <person name="Jebb D."/>
            <person name="Huang Z."/>
            <person name="Pippel M."/>
            <person name="Hughes G.M."/>
            <person name="Lavrichenko K."/>
            <person name="Devanna P."/>
            <person name="Winkler S."/>
            <person name="Jermiin L.S."/>
            <person name="Skirmuntt E.C."/>
            <person name="Katzourakis A."/>
            <person name="Burkitt-Gray L."/>
            <person name="Ray D.A."/>
            <person name="Sullivan K.A.M."/>
            <person name="Roscito J.G."/>
            <person name="Kirilenko B.M."/>
            <person name="Davalos L.M."/>
            <person name="Corthals A.P."/>
            <person name="Power M.L."/>
            <person name="Jones G."/>
            <person name="Ransome R.D."/>
            <person name="Dechmann D.K.N."/>
            <person name="Locatelli A.G."/>
            <person name="Puechmaille S.J."/>
            <person name="Fedrigo O."/>
            <person name="Jarvis E.D."/>
            <person name="Hiller M."/>
            <person name="Vernes S.C."/>
            <person name="Myers E.W."/>
            <person name="Teeling E.C."/>
        </authorList>
    </citation>
    <scope>NUCLEOTIDE SEQUENCE [LARGE SCALE GENOMIC DNA]</scope>
    <source>
        <strain evidence="9">Bat1K_MPI-CBG_1</strain>
    </source>
</reference>
<dbReference type="GeneID" id="114496610"/>
<keyword evidence="1" id="KW-0399">Innate immunity</keyword>
<evidence type="ECO:0000256" key="6">
    <source>
        <dbReference type="PROSITE-ProRule" id="PRU01052"/>
    </source>
</evidence>
<dbReference type="CDD" id="cd01851">
    <property type="entry name" value="GBP"/>
    <property type="match status" value="1"/>
</dbReference>
<dbReference type="GO" id="GO:0045087">
    <property type="term" value="P:innate immune response"/>
    <property type="evidence" value="ECO:0007669"/>
    <property type="project" value="UniProtKB-KW"/>
</dbReference>
<dbReference type="CDD" id="cd16269">
    <property type="entry name" value="GBP_C"/>
    <property type="match status" value="1"/>
</dbReference>
<dbReference type="SUPFAM" id="SSF48340">
    <property type="entry name" value="Interferon-induced guanylate-binding protein 1 (GBP1), C-terminal domain"/>
    <property type="match status" value="1"/>
</dbReference>
<dbReference type="KEGG" id="pdic:114496610"/>
<evidence type="ECO:0000256" key="3">
    <source>
        <dbReference type="ARBA" id="ARBA00022801"/>
    </source>
</evidence>
<reference evidence="12" key="2">
    <citation type="submission" date="2025-04" db="UniProtKB">
        <authorList>
            <consortium name="RefSeq"/>
        </authorList>
    </citation>
    <scope>IDENTIFICATION</scope>
    <source>
        <tissue evidence="12">Muscle</tissue>
    </source>
</reference>
<evidence type="ECO:0000256" key="2">
    <source>
        <dbReference type="ARBA" id="ARBA00022741"/>
    </source>
</evidence>
<feature type="region of interest" description="Disordered" evidence="7">
    <location>
        <begin position="503"/>
        <end position="523"/>
    </location>
</feature>
<gene>
    <name evidence="12" type="primary">LOC114496610</name>
    <name evidence="9" type="ORF">HJG60_005473</name>
</gene>
<dbReference type="FunFam" id="1.20.1000.10:FF:000001">
    <property type="entry name" value="Guanylate binding protein 1"/>
    <property type="match status" value="1"/>
</dbReference>
<sequence length="625" mass="71134">MASGPNMRAPICLVENINEQLSVNQEALQILEQISQPVVVVAIVGLYRTGKSYLMNCLAGQNHGFPLGSTVQSETKGIWMWCVPHPSKPNHTLVLLDTEGLGDVEKGDPKNDSWIFALAVLLSSMLIYNSMGTITNQALEQLHYVTELTELIRAKSSPTPDGGDDSMEFVSFFPDFVWTVRDFTLELKLKGHPITEDEYLENALKLIPGGNPKVQIANLPRECIRHFFLKRKCFVFDQPTKDKDLLANIENVPESELDPKFQEQTKNFCSYIYTQSRTKTLREGIMVTGKRLQTLVVTYVDTINSGVVPCLENAVTILAQIENSAAMQKAADHYSEQMVQQVRFPTDTLQELLDLHTACEREAIAIFMEKSFKDEKQEFQKKLVKIIKDKKDNFMLQNEEESVKYCQAKLDQLSAALMESISAGTFSVPGGHKLYLETKERIKGDYCNVPRKGVKANEVLQSFLQSQMTIEKSILQADEALTDGEKAMAEERARKEAAEKEQELMKQKLQEQEQHREAERRSLEENISQLKEKMEQDRENIIREQTMMLEHKLKVQEDLLTEQFRKKSEAMNAEINQLRNTIETGNDSHLISETLSMIIMELIPILFAKPIGNIVTRMSSLFKKI</sequence>
<evidence type="ECO:0000256" key="1">
    <source>
        <dbReference type="ARBA" id="ARBA00022588"/>
    </source>
</evidence>
<evidence type="ECO:0000313" key="11">
    <source>
        <dbReference type="Proteomes" id="UP000664940"/>
    </source>
</evidence>
<dbReference type="PANTHER" id="PTHR10751">
    <property type="entry name" value="GUANYLATE BINDING PROTEIN"/>
    <property type="match status" value="1"/>
</dbReference>
<keyword evidence="4" id="KW-0391">Immunity</keyword>
<dbReference type="InterPro" id="IPR036543">
    <property type="entry name" value="Guanylate-bd_C_sf"/>
</dbReference>
<comment type="similarity">
    <text evidence="6">Belongs to the TRAFAC class dynamin-like GTPase superfamily. GB1/RHD3 GTPase family.</text>
</comment>
<dbReference type="InterPro" id="IPR003191">
    <property type="entry name" value="Guanylate-bd/ATL_C"/>
</dbReference>
<dbReference type="SUPFAM" id="SSF52540">
    <property type="entry name" value="P-loop containing nucleoside triphosphate hydrolases"/>
    <property type="match status" value="1"/>
</dbReference>
<dbReference type="Gene3D" id="3.40.50.300">
    <property type="entry name" value="P-loop containing nucleotide triphosphate hydrolases"/>
    <property type="match status" value="1"/>
</dbReference>
<dbReference type="FunFam" id="3.40.50.300:FF:000422">
    <property type="entry name" value="Guanylate-binding protein 1"/>
    <property type="match status" value="1"/>
</dbReference>
<dbReference type="Pfam" id="PF02841">
    <property type="entry name" value="GBP_C"/>
    <property type="match status" value="1"/>
</dbReference>
<keyword evidence="2" id="KW-0547">Nucleotide-binding</keyword>
<dbReference type="InterPro" id="IPR030386">
    <property type="entry name" value="G_GB1_RHD3_dom"/>
</dbReference>
<dbReference type="GO" id="GO:0003924">
    <property type="term" value="F:GTPase activity"/>
    <property type="evidence" value="ECO:0007669"/>
    <property type="project" value="InterPro"/>
</dbReference>
<dbReference type="InterPro" id="IPR037684">
    <property type="entry name" value="GBP_C"/>
</dbReference>
<evidence type="ECO:0000256" key="4">
    <source>
        <dbReference type="ARBA" id="ARBA00022859"/>
    </source>
</evidence>
<dbReference type="Pfam" id="PF02263">
    <property type="entry name" value="GBP"/>
    <property type="match status" value="1"/>
</dbReference>
<evidence type="ECO:0000313" key="12">
    <source>
        <dbReference type="RefSeq" id="XP_028368015.1"/>
    </source>
</evidence>
<dbReference type="AlphaFoldDB" id="A0A6J2LQA4"/>
<dbReference type="Proteomes" id="UP000664940">
    <property type="component" value="Unassembled WGS sequence"/>
</dbReference>
<dbReference type="GO" id="GO:0005525">
    <property type="term" value="F:GTP binding"/>
    <property type="evidence" value="ECO:0007669"/>
    <property type="project" value="UniProtKB-KW"/>
</dbReference>
<keyword evidence="3" id="KW-0378">Hydrolase</keyword>
<dbReference type="Gene3D" id="1.20.1000.10">
    <property type="entry name" value="Guanylate-binding protein, C-terminal domain"/>
    <property type="match status" value="1"/>
</dbReference>
<organism evidence="10 12">
    <name type="scientific">Phyllostomus discolor</name>
    <name type="common">pale spear-nosed bat</name>
    <dbReference type="NCBI Taxonomy" id="89673"/>
    <lineage>
        <taxon>Eukaryota</taxon>
        <taxon>Metazoa</taxon>
        <taxon>Chordata</taxon>
        <taxon>Craniata</taxon>
        <taxon>Vertebrata</taxon>
        <taxon>Euteleostomi</taxon>
        <taxon>Mammalia</taxon>
        <taxon>Eutheria</taxon>
        <taxon>Laurasiatheria</taxon>
        <taxon>Chiroptera</taxon>
        <taxon>Yangochiroptera</taxon>
        <taxon>Phyllostomidae</taxon>
        <taxon>Phyllostominae</taxon>
        <taxon>Phyllostomus</taxon>
    </lineage>
</organism>
<accession>A0A6J2LQA4</accession>
<evidence type="ECO:0000313" key="10">
    <source>
        <dbReference type="Proteomes" id="UP000504628"/>
    </source>
</evidence>
<evidence type="ECO:0000259" key="8">
    <source>
        <dbReference type="PROSITE" id="PS51715"/>
    </source>
</evidence>
<keyword evidence="10" id="KW-1185">Reference proteome</keyword>
<name>A0A6J2LQA4_9CHIR</name>
<dbReference type="InterPro" id="IPR027417">
    <property type="entry name" value="P-loop_NTPase"/>
</dbReference>
<feature type="domain" description="GB1/RHD3-type G" evidence="8">
    <location>
        <begin position="35"/>
        <end position="277"/>
    </location>
</feature>
<dbReference type="Proteomes" id="UP000504628">
    <property type="component" value="Chromosome 5"/>
</dbReference>
<dbReference type="PROSITE" id="PS51715">
    <property type="entry name" value="G_GB1_RHD3"/>
    <property type="match status" value="1"/>
</dbReference>